<dbReference type="PANTHER" id="PTHR45431:SF3">
    <property type="entry name" value="RHODANESE-LIKE DOMAIN-CONTAINING PROTEIN 15, CHLOROPLASTIC"/>
    <property type="match status" value="1"/>
</dbReference>
<evidence type="ECO:0000259" key="2">
    <source>
        <dbReference type="PROSITE" id="PS50206"/>
    </source>
</evidence>
<dbReference type="GO" id="GO:0004792">
    <property type="term" value="F:thiosulfate-cyanide sulfurtransferase activity"/>
    <property type="evidence" value="ECO:0007669"/>
    <property type="project" value="InterPro"/>
</dbReference>
<dbReference type="Proteomes" id="UP000243359">
    <property type="component" value="Chromosome I"/>
</dbReference>
<gene>
    <name evidence="3" type="ORF">SAMN05216221_1780</name>
</gene>
<feature type="signal peptide" evidence="1">
    <location>
        <begin position="1"/>
        <end position="19"/>
    </location>
</feature>
<dbReference type="InterPro" id="IPR052367">
    <property type="entry name" value="Thiosulfate_ST/Rhodanese-like"/>
</dbReference>
<reference evidence="4" key="1">
    <citation type="submission" date="2016-10" db="EMBL/GenBank/DDBJ databases">
        <authorList>
            <person name="Varghese N."/>
            <person name="Submissions S."/>
        </authorList>
    </citation>
    <scope>NUCLEOTIDE SEQUENCE [LARGE SCALE GENOMIC DNA]</scope>
    <source>
        <strain evidence="4">KCTC 32247</strain>
    </source>
</reference>
<evidence type="ECO:0000313" key="4">
    <source>
        <dbReference type="Proteomes" id="UP000243359"/>
    </source>
</evidence>
<dbReference type="InterPro" id="IPR036873">
    <property type="entry name" value="Rhodanese-like_dom_sf"/>
</dbReference>
<dbReference type="PROSITE" id="PS50206">
    <property type="entry name" value="RHODANESE_3"/>
    <property type="match status" value="1"/>
</dbReference>
<dbReference type="SUPFAM" id="SSF52821">
    <property type="entry name" value="Rhodanese/Cell cycle control phosphatase"/>
    <property type="match status" value="1"/>
</dbReference>
<dbReference type="PANTHER" id="PTHR45431">
    <property type="entry name" value="RHODANESE-LIKE DOMAIN-CONTAINING PROTEIN 15, CHLOROPLASTIC"/>
    <property type="match status" value="1"/>
</dbReference>
<dbReference type="Pfam" id="PF00581">
    <property type="entry name" value="Rhodanese"/>
    <property type="match status" value="1"/>
</dbReference>
<dbReference type="AlphaFoldDB" id="A0A1H1S2G1"/>
<dbReference type="PROSITE" id="PS00380">
    <property type="entry name" value="RHODANESE_1"/>
    <property type="match status" value="1"/>
</dbReference>
<proteinExistence type="predicted"/>
<dbReference type="CDD" id="cd00158">
    <property type="entry name" value="RHOD"/>
    <property type="match status" value="1"/>
</dbReference>
<dbReference type="InterPro" id="IPR001763">
    <property type="entry name" value="Rhodanese-like_dom"/>
</dbReference>
<organism evidence="3 4">
    <name type="scientific">Pseudomonas oryzae</name>
    <dbReference type="NCBI Taxonomy" id="1392877"/>
    <lineage>
        <taxon>Bacteria</taxon>
        <taxon>Pseudomonadati</taxon>
        <taxon>Pseudomonadota</taxon>
        <taxon>Gammaproteobacteria</taxon>
        <taxon>Pseudomonadales</taxon>
        <taxon>Pseudomonadaceae</taxon>
        <taxon>Pseudomonas</taxon>
    </lineage>
</organism>
<dbReference type="SMART" id="SM00450">
    <property type="entry name" value="RHOD"/>
    <property type="match status" value="1"/>
</dbReference>
<dbReference type="InterPro" id="IPR001307">
    <property type="entry name" value="Thiosulphate_STrfase_CS"/>
</dbReference>
<dbReference type="RefSeq" id="WP_090348602.1">
    <property type="nucleotide sequence ID" value="NZ_LT629751.1"/>
</dbReference>
<name>A0A1H1S2G1_9PSED</name>
<dbReference type="Gene3D" id="3.40.250.10">
    <property type="entry name" value="Rhodanese-like domain"/>
    <property type="match status" value="1"/>
</dbReference>
<accession>A0A1H1S2G1</accession>
<evidence type="ECO:0000256" key="1">
    <source>
        <dbReference type="SAM" id="SignalP"/>
    </source>
</evidence>
<dbReference type="STRING" id="1392877.SAMN05216221_1780"/>
<keyword evidence="4" id="KW-1185">Reference proteome</keyword>
<feature type="domain" description="Rhodanese" evidence="2">
    <location>
        <begin position="30"/>
        <end position="115"/>
    </location>
</feature>
<sequence>MRRLLLALGLILPLSACQADTPPQTLAAIRSGAHLLIDVRTPSEFAEGHLPGARQIAYDRIGELIGNVAADKETPIVLYCRSGRRSEIARQTLVEMGYTQVIDAGGYEQLQSDLAAAPASGCDKASC</sequence>
<feature type="chain" id="PRO_5009259569" evidence="1">
    <location>
        <begin position="20"/>
        <end position="127"/>
    </location>
</feature>
<evidence type="ECO:0000313" key="3">
    <source>
        <dbReference type="EMBL" id="SDS42018.1"/>
    </source>
</evidence>
<keyword evidence="1" id="KW-0732">Signal</keyword>
<protein>
    <submittedName>
        <fullName evidence="3">Phage shock protein E</fullName>
    </submittedName>
</protein>
<dbReference type="OrthoDB" id="9789585at2"/>
<dbReference type="EMBL" id="LT629751">
    <property type="protein sequence ID" value="SDS42018.1"/>
    <property type="molecule type" value="Genomic_DNA"/>
</dbReference>